<dbReference type="InterPro" id="IPR006158">
    <property type="entry name" value="Cobalamin-bd"/>
</dbReference>
<comment type="caution">
    <text evidence="2">The sequence shown here is derived from an EMBL/GenBank/DDBJ whole genome shotgun (WGS) entry which is preliminary data.</text>
</comment>
<dbReference type="InterPro" id="IPR036724">
    <property type="entry name" value="Cobalamin-bd_sf"/>
</dbReference>
<dbReference type="PANTHER" id="PTHR43155">
    <property type="entry name" value="CYCLIC DI-GMP PHOSPHODIESTERASE PA4108-RELATED"/>
    <property type="match status" value="1"/>
</dbReference>
<dbReference type="PROSITE" id="PS51832">
    <property type="entry name" value="HD_GYP"/>
    <property type="match status" value="1"/>
</dbReference>
<dbReference type="InterPro" id="IPR037522">
    <property type="entry name" value="HD_GYP_dom"/>
</dbReference>
<evidence type="ECO:0000259" key="1">
    <source>
        <dbReference type="PROSITE" id="PS51832"/>
    </source>
</evidence>
<dbReference type="Gene3D" id="3.40.50.280">
    <property type="entry name" value="Cobalamin-binding domain"/>
    <property type="match status" value="1"/>
</dbReference>
<feature type="domain" description="HD-GYP" evidence="1">
    <location>
        <begin position="110"/>
        <end position="303"/>
    </location>
</feature>
<gene>
    <name evidence="2" type="ORF">CU635_19985</name>
    <name evidence="3" type="ORF">CVD25_15830</name>
</gene>
<dbReference type="EMBL" id="PGVD01000045">
    <property type="protein sequence ID" value="PLR94929.1"/>
    <property type="molecule type" value="Genomic_DNA"/>
</dbReference>
<sequence length="562" mass="64625">MILKDIDKVISRDILEDDIYHDSTLVIKKDTLLNEELIKKLKSLGVKKIAIKSEILTDSGQENKSVSNSFQIQFIKETFFTNLTHFANEHRYGKLLYELEDLMFVEDLFVSTLMDEKIESLLAALRNWDSYSYYHSFDVFVMGTLLARKMEVKNLEELAIGYLLHDIGKINVARDILQKETKLTIEEFQNVQNHAIEGYKILKNLGFDEAVAVLAKSHHERIDGSGYPEGKINDLLSLELKILMIVDVYSALTLKRPYREPFHAAQAIQFLISDVPKFEKECLIQFIELLKIYPAEAIVNLSNNKHAKIVLIKEAFPTLPVVRLLDQLEPIELPSNYSITISNLVEWSEYDPEKNFDAYIKVLKNGDIKQAYEIFQVIIDGMRIEEIYSKIIYSSITKLYTQYKNGEIAMSELRIAEEATKNIMHKALEQFMPEIDHTRESIVLTSFGNEEQSVPLQIVADVLTINRWKVYNLGLSIPKEELLAFIQKKKLKYLGFTLPAEEKLPEMLQTIQWLKEQHRQLIVVSAGLTVKLTSALKADIHAATLADMLDQLNTKEMARMNG</sequence>
<dbReference type="InterPro" id="IPR006675">
    <property type="entry name" value="HDIG_dom"/>
</dbReference>
<dbReference type="SUPFAM" id="SSF52242">
    <property type="entry name" value="Cobalamin (vitamin B12)-binding domain"/>
    <property type="match status" value="1"/>
</dbReference>
<dbReference type="GO" id="GO:0031419">
    <property type="term" value="F:cobalamin binding"/>
    <property type="evidence" value="ECO:0007669"/>
    <property type="project" value="InterPro"/>
</dbReference>
<accession>A0A2N5GH05</accession>
<dbReference type="Pfam" id="PF13487">
    <property type="entry name" value="HD_5"/>
    <property type="match status" value="1"/>
</dbReference>
<dbReference type="GO" id="GO:0046872">
    <property type="term" value="F:metal ion binding"/>
    <property type="evidence" value="ECO:0007669"/>
    <property type="project" value="InterPro"/>
</dbReference>
<dbReference type="OrthoDB" id="2985535at2"/>
<dbReference type="SMART" id="SM00471">
    <property type="entry name" value="HDc"/>
    <property type="match status" value="1"/>
</dbReference>
<dbReference type="Gene3D" id="1.10.3210.10">
    <property type="entry name" value="Hypothetical protein af1432"/>
    <property type="match status" value="1"/>
</dbReference>
<evidence type="ECO:0000313" key="3">
    <source>
        <dbReference type="EMBL" id="PLR94929.1"/>
    </source>
</evidence>
<dbReference type="EMBL" id="PGVA01000062">
    <property type="protein sequence ID" value="PLR80041.1"/>
    <property type="molecule type" value="Genomic_DNA"/>
</dbReference>
<evidence type="ECO:0000313" key="5">
    <source>
        <dbReference type="Proteomes" id="UP000235114"/>
    </source>
</evidence>
<dbReference type="InterPro" id="IPR003607">
    <property type="entry name" value="HD/PDEase_dom"/>
</dbReference>
<dbReference type="RefSeq" id="WP_101579129.1">
    <property type="nucleotide sequence ID" value="NZ_PGVA01000062.1"/>
</dbReference>
<dbReference type="Proteomes" id="UP000234951">
    <property type="component" value="Unassembled WGS sequence"/>
</dbReference>
<organism evidence="2 4">
    <name type="scientific">Bacillus canaveralius</name>
    <dbReference type="NCBI Taxonomy" id="1403243"/>
    <lineage>
        <taxon>Bacteria</taxon>
        <taxon>Bacillati</taxon>
        <taxon>Bacillota</taxon>
        <taxon>Bacilli</taxon>
        <taxon>Bacillales</taxon>
        <taxon>Bacillaceae</taxon>
        <taxon>Bacillus</taxon>
    </lineage>
</organism>
<reference evidence="3 5" key="2">
    <citation type="submission" date="2017-12" db="EMBL/GenBank/DDBJ databases">
        <title>Comparative Functional Genomics of Dry Heat Resistant strains isolated from the Viking Spacecraft.</title>
        <authorList>
            <person name="Seuylemezian A."/>
            <person name="Cooper K."/>
            <person name="Vaishampayan P."/>
        </authorList>
    </citation>
    <scope>NUCLEOTIDE SEQUENCE [LARGE SCALE GENOMIC DNA]</scope>
    <source>
        <strain evidence="3 5">ATCC 29669</strain>
    </source>
</reference>
<evidence type="ECO:0000313" key="4">
    <source>
        <dbReference type="Proteomes" id="UP000234951"/>
    </source>
</evidence>
<reference evidence="2 4" key="1">
    <citation type="submission" date="2017-11" db="EMBL/GenBank/DDBJ databases">
        <title>Comparitive Functional Genomics of Dry Heat Resistant strains isolated from the Viking Spacecraft.</title>
        <authorList>
            <person name="Seuylemezian A."/>
            <person name="Cooper K."/>
            <person name="Vaishampayan P."/>
        </authorList>
    </citation>
    <scope>NUCLEOTIDE SEQUENCE [LARGE SCALE GENOMIC DNA]</scope>
    <source>
        <strain evidence="2 4">M4.6</strain>
    </source>
</reference>
<dbReference type="Proteomes" id="UP000235114">
    <property type="component" value="Unassembled WGS sequence"/>
</dbReference>
<keyword evidence="5" id="KW-1185">Reference proteome</keyword>
<dbReference type="Pfam" id="PF02310">
    <property type="entry name" value="B12-binding"/>
    <property type="match status" value="1"/>
</dbReference>
<dbReference type="PANTHER" id="PTHR43155:SF2">
    <property type="entry name" value="CYCLIC DI-GMP PHOSPHODIESTERASE PA4108"/>
    <property type="match status" value="1"/>
</dbReference>
<proteinExistence type="predicted"/>
<evidence type="ECO:0000313" key="2">
    <source>
        <dbReference type="EMBL" id="PLR80041.1"/>
    </source>
</evidence>
<protein>
    <recommendedName>
        <fullName evidence="1">HD-GYP domain-containing protein</fullName>
    </recommendedName>
</protein>
<dbReference type="NCBIfam" id="TIGR00277">
    <property type="entry name" value="HDIG"/>
    <property type="match status" value="1"/>
</dbReference>
<dbReference type="CDD" id="cd00077">
    <property type="entry name" value="HDc"/>
    <property type="match status" value="1"/>
</dbReference>
<dbReference type="AlphaFoldDB" id="A0A2N5GH05"/>
<dbReference type="SUPFAM" id="SSF109604">
    <property type="entry name" value="HD-domain/PDEase-like"/>
    <property type="match status" value="1"/>
</dbReference>
<name>A0A2N5GH05_9BACI</name>